<gene>
    <name evidence="14" type="ORF">SADUNF_Sadunf15G0083300</name>
</gene>
<keyword evidence="9 12" id="KW-0408">Iron</keyword>
<accession>A0A835JIZ8</accession>
<keyword evidence="6 12" id="KW-0479">Metal-binding</keyword>
<dbReference type="InterPro" id="IPR051103">
    <property type="entry name" value="Plant_metabolite_P450s"/>
</dbReference>
<evidence type="ECO:0000313" key="14">
    <source>
        <dbReference type="EMBL" id="KAF9668020.1"/>
    </source>
</evidence>
<proteinExistence type="inferred from homology"/>
<evidence type="ECO:0000256" key="3">
    <source>
        <dbReference type="ARBA" id="ARBA00010617"/>
    </source>
</evidence>
<evidence type="ECO:0000256" key="1">
    <source>
        <dbReference type="ARBA" id="ARBA00001971"/>
    </source>
</evidence>
<evidence type="ECO:0000256" key="9">
    <source>
        <dbReference type="ARBA" id="ARBA00023004"/>
    </source>
</evidence>
<comment type="caution">
    <text evidence="14">The sequence shown here is derived from an EMBL/GenBank/DDBJ whole genome shotgun (WGS) entry which is preliminary data.</text>
</comment>
<dbReference type="Pfam" id="PF00067">
    <property type="entry name" value="p450"/>
    <property type="match status" value="1"/>
</dbReference>
<dbReference type="Proteomes" id="UP000657918">
    <property type="component" value="Unassembled WGS sequence"/>
</dbReference>
<dbReference type="OrthoDB" id="1055148at2759"/>
<dbReference type="InterPro" id="IPR017972">
    <property type="entry name" value="Cyt_P450_CS"/>
</dbReference>
<evidence type="ECO:0000256" key="5">
    <source>
        <dbReference type="ARBA" id="ARBA00022692"/>
    </source>
</evidence>
<dbReference type="GO" id="GO:0016709">
    <property type="term" value="F:oxidoreductase activity, acting on paired donors, with incorporation or reduction of molecular oxygen, NAD(P)H as one donor, and incorporation of one atom of oxygen"/>
    <property type="evidence" value="ECO:0007669"/>
    <property type="project" value="TreeGrafter"/>
</dbReference>
<dbReference type="InterPro" id="IPR001128">
    <property type="entry name" value="Cyt_P450"/>
</dbReference>
<dbReference type="Gene3D" id="1.10.630.10">
    <property type="entry name" value="Cytochrome P450"/>
    <property type="match status" value="1"/>
</dbReference>
<dbReference type="GO" id="GO:0020037">
    <property type="term" value="F:heme binding"/>
    <property type="evidence" value="ECO:0007669"/>
    <property type="project" value="InterPro"/>
</dbReference>
<evidence type="ECO:0000256" key="2">
    <source>
        <dbReference type="ARBA" id="ARBA00004167"/>
    </source>
</evidence>
<dbReference type="GO" id="GO:0016020">
    <property type="term" value="C:membrane"/>
    <property type="evidence" value="ECO:0007669"/>
    <property type="project" value="UniProtKB-SubCell"/>
</dbReference>
<comment type="cofactor">
    <cofactor evidence="1 12">
        <name>heme</name>
        <dbReference type="ChEBI" id="CHEBI:30413"/>
    </cofactor>
</comment>
<dbReference type="PANTHER" id="PTHR24298:SF800">
    <property type="entry name" value="CYTOCHROME P450 89A2-RELATED"/>
    <property type="match status" value="1"/>
</dbReference>
<keyword evidence="8 13" id="KW-0560">Oxidoreductase</keyword>
<evidence type="ECO:0000256" key="4">
    <source>
        <dbReference type="ARBA" id="ARBA00022617"/>
    </source>
</evidence>
<keyword evidence="15" id="KW-1185">Reference proteome</keyword>
<name>A0A835JIZ8_9ROSI</name>
<evidence type="ECO:0000256" key="10">
    <source>
        <dbReference type="ARBA" id="ARBA00023033"/>
    </source>
</evidence>
<comment type="subcellular location">
    <subcellularLocation>
        <location evidence="2">Membrane</location>
        <topology evidence="2">Single-pass membrane protein</topology>
    </subcellularLocation>
</comment>
<dbReference type="SUPFAM" id="SSF48264">
    <property type="entry name" value="Cytochrome P450"/>
    <property type="match status" value="1"/>
</dbReference>
<evidence type="ECO:0008006" key="16">
    <source>
        <dbReference type="Google" id="ProtNLM"/>
    </source>
</evidence>
<keyword evidence="11" id="KW-0472">Membrane</keyword>
<dbReference type="GO" id="GO:0005506">
    <property type="term" value="F:iron ion binding"/>
    <property type="evidence" value="ECO:0007669"/>
    <property type="project" value="InterPro"/>
</dbReference>
<evidence type="ECO:0000256" key="7">
    <source>
        <dbReference type="ARBA" id="ARBA00022989"/>
    </source>
</evidence>
<organism evidence="14 15">
    <name type="scientific">Salix dunnii</name>
    <dbReference type="NCBI Taxonomy" id="1413687"/>
    <lineage>
        <taxon>Eukaryota</taxon>
        <taxon>Viridiplantae</taxon>
        <taxon>Streptophyta</taxon>
        <taxon>Embryophyta</taxon>
        <taxon>Tracheophyta</taxon>
        <taxon>Spermatophyta</taxon>
        <taxon>Magnoliopsida</taxon>
        <taxon>eudicotyledons</taxon>
        <taxon>Gunneridae</taxon>
        <taxon>Pentapetalae</taxon>
        <taxon>rosids</taxon>
        <taxon>fabids</taxon>
        <taxon>Malpighiales</taxon>
        <taxon>Salicaceae</taxon>
        <taxon>Saliceae</taxon>
        <taxon>Salix</taxon>
    </lineage>
</organism>
<feature type="binding site" description="axial binding residue" evidence="12">
    <location>
        <position position="464"/>
    </location>
    <ligand>
        <name>heme</name>
        <dbReference type="ChEBI" id="CHEBI:30413"/>
    </ligand>
    <ligandPart>
        <name>Fe</name>
        <dbReference type="ChEBI" id="CHEBI:18248"/>
    </ligandPart>
</feature>
<reference evidence="14 15" key="1">
    <citation type="submission" date="2020-10" db="EMBL/GenBank/DDBJ databases">
        <title>Plant Genome Project.</title>
        <authorList>
            <person name="Zhang R.-G."/>
        </authorList>
    </citation>
    <scope>NUCLEOTIDE SEQUENCE [LARGE SCALE GENOMIC DNA]</scope>
    <source>
        <strain evidence="14">FAFU-HL-1</strain>
        <tissue evidence="14">Leaf</tissue>
    </source>
</reference>
<dbReference type="PANTHER" id="PTHR24298">
    <property type="entry name" value="FLAVONOID 3'-MONOOXYGENASE-RELATED"/>
    <property type="match status" value="1"/>
</dbReference>
<evidence type="ECO:0000256" key="12">
    <source>
        <dbReference type="PIRSR" id="PIRSR602401-1"/>
    </source>
</evidence>
<comment type="similarity">
    <text evidence="3 13">Belongs to the cytochrome P450 family.</text>
</comment>
<evidence type="ECO:0000256" key="13">
    <source>
        <dbReference type="RuleBase" id="RU000461"/>
    </source>
</evidence>
<evidence type="ECO:0000313" key="15">
    <source>
        <dbReference type="Proteomes" id="UP000657918"/>
    </source>
</evidence>
<evidence type="ECO:0000256" key="11">
    <source>
        <dbReference type="ARBA" id="ARBA00023136"/>
    </source>
</evidence>
<dbReference type="InterPro" id="IPR036396">
    <property type="entry name" value="Cyt_P450_sf"/>
</dbReference>
<dbReference type="PRINTS" id="PR00463">
    <property type="entry name" value="EP450I"/>
</dbReference>
<dbReference type="AlphaFoldDB" id="A0A835JIZ8"/>
<dbReference type="EMBL" id="JADGMS010000015">
    <property type="protein sequence ID" value="KAF9668020.1"/>
    <property type="molecule type" value="Genomic_DNA"/>
</dbReference>
<evidence type="ECO:0000256" key="6">
    <source>
        <dbReference type="ARBA" id="ARBA00022723"/>
    </source>
</evidence>
<dbReference type="PROSITE" id="PS00086">
    <property type="entry name" value="CYTOCHROME_P450"/>
    <property type="match status" value="1"/>
</dbReference>
<keyword evidence="5" id="KW-0812">Transmembrane</keyword>
<dbReference type="CDD" id="cd11075">
    <property type="entry name" value="CYP77_89"/>
    <property type="match status" value="1"/>
</dbReference>
<keyword evidence="4 12" id="KW-0349">Heme</keyword>
<sequence>MDILLLILVSLSISAFLKAFFSLFFDSKTIIHNQQLPPGPRTFPLIGNVFWLYTPFSKFESHIRSLHAKFGPIITIHFVSRPFITVADRFIAYKALIQNGATFADCPGAIAAARVLDKSQNSISSSFYGPTLRLLRGNLATGIFHPSRVKSHAHAHARKRVLQTLQNRLELLSKSGEPIQVLEHLQLAMYSLLAHLCFGDKLSQKQMEEIEEVEHRATLHLSNISIFHFWKSFSKIVLRKRRAWSLKIRKDQEDVFIPLIRARKKLKEERTAKSNVEDQDYVLSYVDTLLDLRFPANHDKTKLTERDILSFCNEFLNAGAGTTTTALEWILANLVKYPEIQEKLFMEIKGVVRDGDQCVEEDDLQEMPYLKAIILEGLRRHPPTHISLPHAVTEDTTLNEYLVPKKATVVFMVADIGWDPNSWEDPMAFKPERFLSSSSGGDAFDITGSREIKMMPFGAGRRMCPGYGLAMLILEYFVANLIWSFEWKAVDGYGVDLSEKQEFTMVMKNPLQAQISPRWKNN</sequence>
<dbReference type="PRINTS" id="PR00385">
    <property type="entry name" value="P450"/>
</dbReference>
<dbReference type="InterPro" id="IPR002401">
    <property type="entry name" value="Cyt_P450_E_grp-I"/>
</dbReference>
<protein>
    <recommendedName>
        <fullName evidence="16">Cytochrome P450</fullName>
    </recommendedName>
</protein>
<keyword evidence="7" id="KW-1133">Transmembrane helix</keyword>
<keyword evidence="10 13" id="KW-0503">Monooxygenase</keyword>
<dbReference type="FunFam" id="1.10.630.10:FF:000012">
    <property type="entry name" value="Cytochrome P450 family protein"/>
    <property type="match status" value="1"/>
</dbReference>
<evidence type="ECO:0000256" key="8">
    <source>
        <dbReference type="ARBA" id="ARBA00023002"/>
    </source>
</evidence>